<dbReference type="EMBL" id="CAACVJ010000034">
    <property type="protein sequence ID" value="VEP11962.1"/>
    <property type="molecule type" value="Genomic_DNA"/>
</dbReference>
<dbReference type="PANTHER" id="PTHR33835">
    <property type="entry name" value="YALI0C07656P"/>
    <property type="match status" value="1"/>
</dbReference>
<dbReference type="PANTHER" id="PTHR33835:SF2">
    <property type="entry name" value="LYSINE-TRNA LIGASE"/>
    <property type="match status" value="1"/>
</dbReference>
<keyword evidence="2" id="KW-1185">Reference proteome</keyword>
<organism evidence="1 2">
    <name type="scientific">Hyella patelloides LEGE 07179</name>
    <dbReference type="NCBI Taxonomy" id="945734"/>
    <lineage>
        <taxon>Bacteria</taxon>
        <taxon>Bacillati</taxon>
        <taxon>Cyanobacteriota</taxon>
        <taxon>Cyanophyceae</taxon>
        <taxon>Pleurocapsales</taxon>
        <taxon>Hyellaceae</taxon>
        <taxon>Hyella</taxon>
    </lineage>
</organism>
<evidence type="ECO:0008006" key="3">
    <source>
        <dbReference type="Google" id="ProtNLM"/>
    </source>
</evidence>
<dbReference type="InterPro" id="IPR025638">
    <property type="entry name" value="DUF4336"/>
</dbReference>
<dbReference type="RefSeq" id="WP_222427101.1">
    <property type="nucleotide sequence ID" value="NZ_LR213882.1"/>
</dbReference>
<dbReference type="Proteomes" id="UP000320055">
    <property type="component" value="Unassembled WGS sequence"/>
</dbReference>
<evidence type="ECO:0000313" key="2">
    <source>
        <dbReference type="Proteomes" id="UP000320055"/>
    </source>
</evidence>
<name>A0A563VKM1_9CYAN</name>
<evidence type="ECO:0000313" key="1">
    <source>
        <dbReference type="EMBL" id="VEP11962.1"/>
    </source>
</evidence>
<dbReference type="AlphaFoldDB" id="A0A563VKM1"/>
<proteinExistence type="predicted"/>
<accession>A0A563VKM1</accession>
<dbReference type="Pfam" id="PF14234">
    <property type="entry name" value="DUF4336"/>
    <property type="match status" value="1"/>
</dbReference>
<sequence>MSLGKIEKQPDSRDFSWSFWPLVPIYPYGKRRTIRREIIPDRVWTFEQVQGIFYVIVPIRMTVVRLDEGGLLVYAPVAPTGECLQLLKELVVKYGDVKYIILPTISGLEHKVFVAPFARKFPQAQIFVAPDQWSFPFDLPLNWLGFPRKRTFILPEDSSKTPFANQFDYAILKTVDLKSGYFSEVAFFDKKSSTLLVTDSIISVFAEPPLILQIDSSPLLFHAKDNGLETINDTLENRCKGWQRIALFAMYFQPTVLSIPQWGKVFLDAFKAPDKSSKNYFGLFPFKWREDWQQCFYSLSGNGRLFVPPILQTLILNRSPQDVLQWADAIADWDFQRIIPCHFSAPIIAGSQQFRQAFSFLEPSTGSFSTKTYPLPEVEFQVLQEIDKLLCKSRLVPPPKEG</sequence>
<protein>
    <recommendedName>
        <fullName evidence="3">DUF4336 domain-containing protein</fullName>
    </recommendedName>
</protein>
<reference evidence="1 2" key="1">
    <citation type="submission" date="2019-01" db="EMBL/GenBank/DDBJ databases">
        <authorList>
            <person name="Brito A."/>
        </authorList>
    </citation>
    <scope>NUCLEOTIDE SEQUENCE [LARGE SCALE GENOMIC DNA]</scope>
    <source>
        <strain evidence="1">1</strain>
    </source>
</reference>
<gene>
    <name evidence="1" type="ORF">H1P_1290002</name>
</gene>